<comment type="caution">
    <text evidence="1">The sequence shown here is derived from an EMBL/GenBank/DDBJ whole genome shotgun (WGS) entry which is preliminary data.</text>
</comment>
<name>A0ACB9CHJ1_ARCLA</name>
<reference evidence="1 2" key="2">
    <citation type="journal article" date="2022" name="Mol. Ecol. Resour.">
        <title>The genomes of chicory, endive, great burdock and yacon provide insights into Asteraceae paleo-polyploidization history and plant inulin production.</title>
        <authorList>
            <person name="Fan W."/>
            <person name="Wang S."/>
            <person name="Wang H."/>
            <person name="Wang A."/>
            <person name="Jiang F."/>
            <person name="Liu H."/>
            <person name="Zhao H."/>
            <person name="Xu D."/>
            <person name="Zhang Y."/>
        </authorList>
    </citation>
    <scope>NUCLEOTIDE SEQUENCE [LARGE SCALE GENOMIC DNA]</scope>
    <source>
        <strain evidence="2">cv. Niubang</strain>
    </source>
</reference>
<sequence length="479" mass="52599">MSSSTTTQTTLDRREIHRQSERILNANFLHFIPISLLFLPITFSTAAAIQFYKSSAPSDITATTYFDPPTLFLIKTIIASSQTLLSLKTLIILLAFTFSVILPTVAGIALITYTTNQGIYNKHLTFSSTVKSLSCSYFPLLSTIIAGSIKLILISLLFTLSPIAITEAIKALGFEFYKFNNVFSIFINSIVFYVLAFTVVFFVVIWGSGPAIAVLELKSGLQPLRQSANQSTEFRSHSFSIVFLLGFGISSILSSSAFFPIIGTAANWISILNISFICLCSSLMILFYVVANTVLYVHCKVACGEEVVKSAVKGEVSGEYVKVAVDDGEDMVLHEQGNREEIFGGFTRILCVFLVLWLIIILRQKGGAEDLKFLKVVEAETQVVSGIKYYLKIEAVSKSGVSKVFDAEEVVKPWMNSKQLLNFKRSPARKRGSESLQSLKFPPLLALQFRLRSPGKSSSDPSRGGDLGSSDDDDGDGVC</sequence>
<evidence type="ECO:0000313" key="2">
    <source>
        <dbReference type="Proteomes" id="UP001055879"/>
    </source>
</evidence>
<organism evidence="1 2">
    <name type="scientific">Arctium lappa</name>
    <name type="common">Greater burdock</name>
    <name type="synonym">Lappa major</name>
    <dbReference type="NCBI Taxonomy" id="4217"/>
    <lineage>
        <taxon>Eukaryota</taxon>
        <taxon>Viridiplantae</taxon>
        <taxon>Streptophyta</taxon>
        <taxon>Embryophyta</taxon>
        <taxon>Tracheophyta</taxon>
        <taxon>Spermatophyta</taxon>
        <taxon>Magnoliopsida</taxon>
        <taxon>eudicotyledons</taxon>
        <taxon>Gunneridae</taxon>
        <taxon>Pentapetalae</taxon>
        <taxon>asterids</taxon>
        <taxon>campanulids</taxon>
        <taxon>Asterales</taxon>
        <taxon>Asteraceae</taxon>
        <taxon>Carduoideae</taxon>
        <taxon>Cardueae</taxon>
        <taxon>Arctiinae</taxon>
        <taxon>Arctium</taxon>
    </lineage>
</organism>
<dbReference type="Proteomes" id="UP001055879">
    <property type="component" value="Linkage Group LG04"/>
</dbReference>
<dbReference type="EMBL" id="CM042050">
    <property type="protein sequence ID" value="KAI3733723.1"/>
    <property type="molecule type" value="Genomic_DNA"/>
</dbReference>
<protein>
    <submittedName>
        <fullName evidence="1">Uncharacterized protein</fullName>
    </submittedName>
</protein>
<proteinExistence type="predicted"/>
<keyword evidence="2" id="KW-1185">Reference proteome</keyword>
<reference evidence="2" key="1">
    <citation type="journal article" date="2022" name="Mol. Ecol. Resour.">
        <title>The genomes of chicory, endive, great burdock and yacon provide insights into Asteraceae palaeo-polyploidization history and plant inulin production.</title>
        <authorList>
            <person name="Fan W."/>
            <person name="Wang S."/>
            <person name="Wang H."/>
            <person name="Wang A."/>
            <person name="Jiang F."/>
            <person name="Liu H."/>
            <person name="Zhao H."/>
            <person name="Xu D."/>
            <person name="Zhang Y."/>
        </authorList>
    </citation>
    <scope>NUCLEOTIDE SEQUENCE [LARGE SCALE GENOMIC DNA]</scope>
    <source>
        <strain evidence="2">cv. Niubang</strain>
    </source>
</reference>
<evidence type="ECO:0000313" key="1">
    <source>
        <dbReference type="EMBL" id="KAI3733723.1"/>
    </source>
</evidence>
<gene>
    <name evidence="1" type="ORF">L6452_13176</name>
</gene>
<accession>A0ACB9CHJ1</accession>